<evidence type="ECO:0000313" key="1">
    <source>
        <dbReference type="Ensembl" id="ENSSMRP00000023186.1"/>
    </source>
</evidence>
<dbReference type="Proteomes" id="UP000694421">
    <property type="component" value="Unplaced"/>
</dbReference>
<name>A0A8D0DWZ7_SALMN</name>
<organism evidence="1 2">
    <name type="scientific">Salvator merianae</name>
    <name type="common">Argentine black and white tegu</name>
    <name type="synonym">Tupinambis merianae</name>
    <dbReference type="NCBI Taxonomy" id="96440"/>
    <lineage>
        <taxon>Eukaryota</taxon>
        <taxon>Metazoa</taxon>
        <taxon>Chordata</taxon>
        <taxon>Craniata</taxon>
        <taxon>Vertebrata</taxon>
        <taxon>Euteleostomi</taxon>
        <taxon>Lepidosauria</taxon>
        <taxon>Squamata</taxon>
        <taxon>Bifurcata</taxon>
        <taxon>Unidentata</taxon>
        <taxon>Episquamata</taxon>
        <taxon>Laterata</taxon>
        <taxon>Teiioidea</taxon>
        <taxon>Teiidae</taxon>
        <taxon>Salvator</taxon>
    </lineage>
</organism>
<proteinExistence type="predicted"/>
<keyword evidence="2" id="KW-1185">Reference proteome</keyword>
<reference evidence="1" key="1">
    <citation type="submission" date="2025-08" db="UniProtKB">
        <authorList>
            <consortium name="Ensembl"/>
        </authorList>
    </citation>
    <scope>IDENTIFICATION</scope>
</reference>
<reference evidence="1" key="2">
    <citation type="submission" date="2025-09" db="UniProtKB">
        <authorList>
            <consortium name="Ensembl"/>
        </authorList>
    </citation>
    <scope>IDENTIFICATION</scope>
</reference>
<evidence type="ECO:0000313" key="2">
    <source>
        <dbReference type="Proteomes" id="UP000694421"/>
    </source>
</evidence>
<accession>A0A8D0DWZ7</accession>
<dbReference type="AlphaFoldDB" id="A0A8D0DWZ7"/>
<sequence length="103" mass="11620">SIQQDTWLQNQPIVSLWLALKLGESVSNSWTEAHGLMTLEWVEGCCCWVPLSCSQLLLDCMGTSMGTSMRFSWQGYRSGFAMTYSGIEPTAFSSVRPFLWLNE</sequence>
<protein>
    <submittedName>
        <fullName evidence="1">Uncharacterized protein</fullName>
    </submittedName>
</protein>
<dbReference type="Ensembl" id="ENSSMRT00000027138.1">
    <property type="protein sequence ID" value="ENSSMRP00000023186.1"/>
    <property type="gene ID" value="ENSSMRG00000018007.1"/>
</dbReference>